<dbReference type="RefSeq" id="WP_146914976.1">
    <property type="nucleotide sequence ID" value="NZ_CP042430.1"/>
</dbReference>
<organism evidence="3 4">
    <name type="scientific">Baekduia soli</name>
    <dbReference type="NCBI Taxonomy" id="496014"/>
    <lineage>
        <taxon>Bacteria</taxon>
        <taxon>Bacillati</taxon>
        <taxon>Actinomycetota</taxon>
        <taxon>Thermoleophilia</taxon>
        <taxon>Solirubrobacterales</taxon>
        <taxon>Baekduiaceae</taxon>
        <taxon>Baekduia</taxon>
    </lineage>
</organism>
<dbReference type="KEGG" id="bsol:FSW04_00095"/>
<protein>
    <recommendedName>
        <fullName evidence="5">Peptidase M23</fullName>
    </recommendedName>
</protein>
<proteinExistence type="predicted"/>
<dbReference type="Gene3D" id="6.10.250.3150">
    <property type="match status" value="1"/>
</dbReference>
<evidence type="ECO:0000256" key="2">
    <source>
        <dbReference type="SAM" id="SignalP"/>
    </source>
</evidence>
<accession>A0A5B8TZH7</accession>
<keyword evidence="1" id="KW-0175">Coiled coil</keyword>
<feature type="chain" id="PRO_5039685443" description="Peptidase M23" evidence="2">
    <location>
        <begin position="21"/>
        <end position="354"/>
    </location>
</feature>
<dbReference type="Proteomes" id="UP000321805">
    <property type="component" value="Chromosome"/>
</dbReference>
<dbReference type="SUPFAM" id="SSF55166">
    <property type="entry name" value="Hedgehog/DD-peptidase"/>
    <property type="match status" value="1"/>
</dbReference>
<sequence length="354" mass="37630">MRAFAAALTAGLLLAAPATADLGSRVQSSRAKDKVLQGQIGADSHRIARFEGRLSDLRERLAALQGALDVEQAQLTSLQGRLRASRARLIRLRLAYTRDRQVLARQLVAQYEVDRPDLVSVVLTSHSFGDLVETADNLRAVADENTSVTVRVARARVAVTAQARRLAVLTAQQQRVTAAALTQRDEVDAIKMALIERETGVLRARAAKQAQLATLRANRKRLEDKLAILQAQSAGFSGSGPGLPAGGAPAFAGHGGAYGFFQAPDTNYAVGNEPTIAARLDVLGKALHLHLIGISGYRTPQHSVEVGGFANDPHTRGEASDTPGVEGVPEATLEHYGLTRPFGGAAEADHIQLA</sequence>
<feature type="signal peptide" evidence="2">
    <location>
        <begin position="1"/>
        <end position="20"/>
    </location>
</feature>
<evidence type="ECO:0000313" key="4">
    <source>
        <dbReference type="Proteomes" id="UP000321805"/>
    </source>
</evidence>
<dbReference type="EMBL" id="CP042430">
    <property type="protein sequence ID" value="QEC46119.1"/>
    <property type="molecule type" value="Genomic_DNA"/>
</dbReference>
<feature type="coiled-coil region" evidence="1">
    <location>
        <begin position="205"/>
        <end position="232"/>
    </location>
</feature>
<feature type="coiled-coil region" evidence="1">
    <location>
        <begin position="47"/>
        <end position="74"/>
    </location>
</feature>
<dbReference type="OrthoDB" id="5242612at2"/>
<evidence type="ECO:0000256" key="1">
    <source>
        <dbReference type="SAM" id="Coils"/>
    </source>
</evidence>
<gene>
    <name evidence="3" type="ORF">FSW04_00095</name>
</gene>
<keyword evidence="4" id="KW-1185">Reference proteome</keyword>
<dbReference type="AlphaFoldDB" id="A0A5B8TZH7"/>
<keyword evidence="2" id="KW-0732">Signal</keyword>
<evidence type="ECO:0000313" key="3">
    <source>
        <dbReference type="EMBL" id="QEC46119.1"/>
    </source>
</evidence>
<name>A0A5B8TZH7_9ACTN</name>
<dbReference type="InterPro" id="IPR009045">
    <property type="entry name" value="Zn_M74/Hedgehog-like"/>
</dbReference>
<dbReference type="Gene3D" id="3.30.1380.10">
    <property type="match status" value="1"/>
</dbReference>
<reference evidence="3 4" key="1">
    <citation type="journal article" date="2018" name="J. Microbiol.">
        <title>Baekduia soli gen. nov., sp. nov., a novel bacterium isolated from the soil of Baekdu Mountain and proposal of a novel family name, Baekduiaceae fam. nov.</title>
        <authorList>
            <person name="An D.S."/>
            <person name="Siddiqi M.Z."/>
            <person name="Kim K.H."/>
            <person name="Yu H.S."/>
            <person name="Im W.T."/>
        </authorList>
    </citation>
    <scope>NUCLEOTIDE SEQUENCE [LARGE SCALE GENOMIC DNA]</scope>
    <source>
        <strain evidence="3 4">BR7-21</strain>
    </source>
</reference>
<evidence type="ECO:0008006" key="5">
    <source>
        <dbReference type="Google" id="ProtNLM"/>
    </source>
</evidence>